<feature type="signal peptide" evidence="1">
    <location>
        <begin position="1"/>
        <end position="27"/>
    </location>
</feature>
<dbReference type="AlphaFoldDB" id="A0A5N7MWI7"/>
<sequence>MTRSRAGGRLSLVAAVLLFGSQGLAHAQPEVDLALVLAVDASSSMDADEADLQRQGYVEAFRSAAVLNAIRSGMIGRIAVIYVDWSDAFDQRIVVPWTLIGEEEEARAFAKRLEGKPTRRGSGATSVSGAIDFGRHLLMTAPFEATRKVIDISGDGTNNHGRPVAQARGATVLQGITINGLPLVFKRPDGPLDLWNVGRYYRDCVIGGMGAFIIPVHAASHFAEAIRFKLVREIVSPALEPLFKLADGEPLMDCREGASNRSMR</sequence>
<dbReference type="SUPFAM" id="SSF53300">
    <property type="entry name" value="vWA-like"/>
    <property type="match status" value="1"/>
</dbReference>
<keyword evidence="3" id="KW-1185">Reference proteome</keyword>
<dbReference type="InterPro" id="IPR036465">
    <property type="entry name" value="vWFA_dom_sf"/>
</dbReference>
<dbReference type="Proteomes" id="UP000403266">
    <property type="component" value="Unassembled WGS sequence"/>
</dbReference>
<keyword evidence="1" id="KW-0732">Signal</keyword>
<dbReference type="RefSeq" id="WP_152717822.1">
    <property type="nucleotide sequence ID" value="NZ_VOSJ01000482.1"/>
</dbReference>
<organism evidence="2 3">
    <name type="scientific">Microvirga tunisiensis</name>
    <dbReference type="NCBI Taxonomy" id="2108360"/>
    <lineage>
        <taxon>Bacteria</taxon>
        <taxon>Pseudomonadati</taxon>
        <taxon>Pseudomonadota</taxon>
        <taxon>Alphaproteobacteria</taxon>
        <taxon>Hyphomicrobiales</taxon>
        <taxon>Methylobacteriaceae</taxon>
        <taxon>Microvirga</taxon>
    </lineage>
</organism>
<comment type="caution">
    <text evidence="2">The sequence shown here is derived from an EMBL/GenBank/DDBJ whole genome shotgun (WGS) entry which is preliminary data.</text>
</comment>
<protein>
    <submittedName>
        <fullName evidence="2">DUF1194 domain-containing protein</fullName>
    </submittedName>
</protein>
<dbReference type="Gene3D" id="3.40.50.410">
    <property type="entry name" value="von Willebrand factor, type A domain"/>
    <property type="match status" value="1"/>
</dbReference>
<feature type="chain" id="PRO_5030135827" evidence="1">
    <location>
        <begin position="28"/>
        <end position="264"/>
    </location>
</feature>
<proteinExistence type="predicted"/>
<evidence type="ECO:0000313" key="3">
    <source>
        <dbReference type="Proteomes" id="UP000403266"/>
    </source>
</evidence>
<dbReference type="EMBL" id="VOSK01000462">
    <property type="protein sequence ID" value="MPR30849.1"/>
    <property type="molecule type" value="Genomic_DNA"/>
</dbReference>
<evidence type="ECO:0000313" key="2">
    <source>
        <dbReference type="EMBL" id="MPR30849.1"/>
    </source>
</evidence>
<dbReference type="InterPro" id="IPR010607">
    <property type="entry name" value="DUF1194"/>
</dbReference>
<accession>A0A5N7MWI7</accession>
<gene>
    <name evidence="2" type="ORF">FS320_39340</name>
</gene>
<name>A0A5N7MWI7_9HYPH</name>
<reference evidence="2 3" key="1">
    <citation type="journal article" date="2019" name="Syst. Appl. Microbiol.">
        <title>Microvirga tunisiensis sp. nov., a root nodule symbiotic bacterium isolated from Lupinus micranthus and L. luteus grown in Northern Tunisia.</title>
        <authorList>
            <person name="Msaddak A."/>
            <person name="Rejili M."/>
            <person name="Duran D."/>
            <person name="Mars M."/>
            <person name="Palacios J.M."/>
            <person name="Ruiz-Argueso T."/>
            <person name="Rey L."/>
            <person name="Imperial J."/>
        </authorList>
    </citation>
    <scope>NUCLEOTIDE SEQUENCE [LARGE SCALE GENOMIC DNA]</scope>
    <source>
        <strain evidence="2 3">Lmie10</strain>
    </source>
</reference>
<evidence type="ECO:0000256" key="1">
    <source>
        <dbReference type="SAM" id="SignalP"/>
    </source>
</evidence>
<dbReference type="OrthoDB" id="9792179at2"/>
<dbReference type="Pfam" id="PF06707">
    <property type="entry name" value="DUF1194"/>
    <property type="match status" value="1"/>
</dbReference>